<name>A0A7T9ULH6_9GAMM</name>
<protein>
    <submittedName>
        <fullName evidence="2">Uncharacterized protein</fullName>
    </submittedName>
</protein>
<dbReference type="Proteomes" id="UP000595320">
    <property type="component" value="Chromosome"/>
</dbReference>
<evidence type="ECO:0000256" key="1">
    <source>
        <dbReference type="SAM" id="Phobius"/>
    </source>
</evidence>
<sequence length="214" mass="25264">MMIFTIVYLVVVFYFAIPDIDHMKTLKPNELGDFFAGFFSPLAFLWLVFGYYQQGEELKQNTLALNLQADELRNSVEQQIKQFEISMQQFSIFKEKEELEIARINQESLPSFQIWIRSFNQHSGYHVTIHNTGAKVKNVLVKYIRSDNHEFNFEYQIFNSEHEESLIMRTIELSKDEPNFIISFSDRLGRKQVSKFKIINSSKSIHKIAFIEID</sequence>
<gene>
    <name evidence="2" type="ORF">I6I53_09650</name>
</gene>
<dbReference type="EMBL" id="CP068176">
    <property type="protein sequence ID" value="QQT87853.1"/>
    <property type="molecule type" value="Genomic_DNA"/>
</dbReference>
<reference evidence="2 3" key="1">
    <citation type="submission" date="2021-01" db="EMBL/GenBank/DDBJ databases">
        <title>FDA dAtabase for Regulatory Grade micrObial Sequences (FDA-ARGOS): Supporting development and validation of Infectious Disease Dx tests.</title>
        <authorList>
            <person name="Sproer C."/>
            <person name="Gronow S."/>
            <person name="Severitt S."/>
            <person name="Schroder I."/>
            <person name="Tallon L."/>
            <person name="Sadzewicz L."/>
            <person name="Zhao X."/>
            <person name="Boylan J."/>
            <person name="Ott S."/>
            <person name="Bowen H."/>
            <person name="Vavikolanu K."/>
            <person name="Mehta A."/>
            <person name="Aluvathingal J."/>
            <person name="Nadendla S."/>
            <person name="Lowell S."/>
            <person name="Myers T."/>
            <person name="Yan Y."/>
            <person name="Sichtig H."/>
        </authorList>
    </citation>
    <scope>NUCLEOTIDE SEQUENCE [LARGE SCALE GENOMIC DNA]</scope>
    <source>
        <strain evidence="2 3">FDAARGOS_1096</strain>
    </source>
</reference>
<accession>A0A7T9ULH6</accession>
<dbReference type="AlphaFoldDB" id="A0A7T9ULH6"/>
<proteinExistence type="predicted"/>
<keyword evidence="1" id="KW-0812">Transmembrane</keyword>
<organism evidence="2 3">
    <name type="scientific">Acinetobacter ursingii</name>
    <dbReference type="NCBI Taxonomy" id="108980"/>
    <lineage>
        <taxon>Bacteria</taxon>
        <taxon>Pseudomonadati</taxon>
        <taxon>Pseudomonadota</taxon>
        <taxon>Gammaproteobacteria</taxon>
        <taxon>Moraxellales</taxon>
        <taxon>Moraxellaceae</taxon>
        <taxon>Acinetobacter</taxon>
    </lineage>
</organism>
<evidence type="ECO:0000313" key="2">
    <source>
        <dbReference type="EMBL" id="QQT87853.1"/>
    </source>
</evidence>
<keyword evidence="1" id="KW-0472">Membrane</keyword>
<feature type="transmembrane region" description="Helical" evidence="1">
    <location>
        <begin position="34"/>
        <end position="52"/>
    </location>
</feature>
<evidence type="ECO:0000313" key="3">
    <source>
        <dbReference type="Proteomes" id="UP000595320"/>
    </source>
</evidence>
<keyword evidence="1" id="KW-1133">Transmembrane helix</keyword>